<keyword evidence="3" id="KW-1185">Reference proteome</keyword>
<dbReference type="Proteomes" id="UP000051530">
    <property type="component" value="Unassembled WGS sequence"/>
</dbReference>
<dbReference type="EMBL" id="LGUB01000083">
    <property type="protein sequence ID" value="KRH94391.1"/>
    <property type="molecule type" value="Genomic_DNA"/>
</dbReference>
<dbReference type="AlphaFoldDB" id="A0A0R0M5Q2"/>
<protein>
    <submittedName>
        <fullName evidence="2">Uncharacterized protein</fullName>
    </submittedName>
</protein>
<reference evidence="2 3" key="1">
    <citation type="submission" date="2015-07" db="EMBL/GenBank/DDBJ databases">
        <title>The genome of Pseudoloma neurophilia, a relevant intracellular parasite of the zebrafish.</title>
        <authorList>
            <person name="Ndikumana S."/>
            <person name="Pelin A."/>
            <person name="Sanders J."/>
            <person name="Corradi N."/>
        </authorList>
    </citation>
    <scope>NUCLEOTIDE SEQUENCE [LARGE SCALE GENOMIC DNA]</scope>
    <source>
        <strain evidence="2 3">MK1</strain>
    </source>
</reference>
<proteinExistence type="predicted"/>
<name>A0A0R0M5Q2_9MICR</name>
<dbReference type="VEuPathDB" id="MicrosporidiaDB:M153_2770006929"/>
<evidence type="ECO:0000313" key="3">
    <source>
        <dbReference type="Proteomes" id="UP000051530"/>
    </source>
</evidence>
<organism evidence="2 3">
    <name type="scientific">Pseudoloma neurophilia</name>
    <dbReference type="NCBI Taxonomy" id="146866"/>
    <lineage>
        <taxon>Eukaryota</taxon>
        <taxon>Fungi</taxon>
        <taxon>Fungi incertae sedis</taxon>
        <taxon>Microsporidia</taxon>
        <taxon>Pseudoloma</taxon>
    </lineage>
</organism>
<comment type="caution">
    <text evidence="2">The sequence shown here is derived from an EMBL/GenBank/DDBJ whole genome shotgun (WGS) entry which is preliminary data.</text>
</comment>
<feature type="region of interest" description="Disordered" evidence="1">
    <location>
        <begin position="51"/>
        <end position="72"/>
    </location>
</feature>
<accession>A0A0R0M5Q2</accession>
<sequence length="571" mass="67006">MLKQFLSLNFILTCDVSEVIRRKTKSLDLKNTKENLNSLTLDLGLVKKKSSKDKDLPDNVLSVNSSPESKRSFSSFKLKPKVKYLYDYEQSPSFEFNRSMKYKLIVEIKDKKTDRRYFMNPENLIKMMLNQETGNTSESELMNMKQEDEEKNVMNKKLADDLIYTLKICQSQIIKLICQANKFKLPDELEENDSEIFTDKKKILECYRDVRKMLLEDNLRLKSEIDQLKSKKVCSVSIDVVKSQRASRAFDIYKMLEDTIFEGEESSTVTQDEYLTTFEHSGKNPVKITVKASVNTDPRDDNTSIFGKINVVSTGCDEFDFALSLLHDERARFKRNRITVEPELFFLLDNIVESQQKKPENSSIRFKEHPDCKFSALTAMLQPFLDNIDYFSKNKLNREIFSKILNIKDVESFIDSLLIIYFSEQHICDEIDRLSCSTIYNQKSSLKQAYRIFKKLIKLAQLKKILLDSLRNKEIDIKKMVKESKKYIFESNRGVKPIDIKKYTQFNLEQAQYIKREHLNMTTELKNFFKTKKIREKKDDVTREVLQEHIFWVYSTIFDLTTVSAIPSAEI</sequence>
<evidence type="ECO:0000313" key="2">
    <source>
        <dbReference type="EMBL" id="KRH94391.1"/>
    </source>
</evidence>
<gene>
    <name evidence="2" type="ORF">M153_2770006929</name>
</gene>
<evidence type="ECO:0000256" key="1">
    <source>
        <dbReference type="SAM" id="MobiDB-lite"/>
    </source>
</evidence>